<keyword evidence="1" id="KW-1133">Transmembrane helix</keyword>
<protein>
    <submittedName>
        <fullName evidence="2">Uncharacterized protein</fullName>
    </submittedName>
</protein>
<name>A0ABN5WBL8_9STAP</name>
<reference evidence="2 3" key="1">
    <citation type="submission" date="2018-05" db="EMBL/GenBank/DDBJ databases">
        <title>Complete genome sequencing of three human clinical isolates of Staphylococcus caprae reveals virulence factors similar to those of S. epidermidis and S. capitis.</title>
        <authorList>
            <person name="Watanabe S."/>
            <person name="Cui L."/>
        </authorList>
    </citation>
    <scope>NUCLEOTIDE SEQUENCE [LARGE SCALE GENOMIC DNA]</scope>
    <source>
        <strain evidence="2 3">JMUB590</strain>
    </source>
</reference>
<dbReference type="EMBL" id="AP018586">
    <property type="protein sequence ID" value="BBD93080.1"/>
    <property type="molecule type" value="Genomic_DNA"/>
</dbReference>
<evidence type="ECO:0000256" key="1">
    <source>
        <dbReference type="SAM" id="Phobius"/>
    </source>
</evidence>
<sequence length="195" mass="23167">MTIVITIIIVLLYMISSYISKNNDDFNTKRFYICIVNLSILLIIFILSYFNNTKSLNENLLLSSYVYMILAVRSYFVKMRKTLIIKKIKHSNDHIRQSNLKEKLEFLRTSKNRGFHFFYISICLFLMTIILNNNEFIRSDDEFYSFVAVTVVFYLIFTFIQMIFYLIKYKIVTHHILVSILCAIWVSISIALLLN</sequence>
<evidence type="ECO:0000313" key="2">
    <source>
        <dbReference type="EMBL" id="BBD93080.1"/>
    </source>
</evidence>
<evidence type="ECO:0000313" key="3">
    <source>
        <dbReference type="Proteomes" id="UP000274772"/>
    </source>
</evidence>
<dbReference type="Proteomes" id="UP000274772">
    <property type="component" value="Chromosome"/>
</dbReference>
<feature type="transmembrane region" description="Helical" evidence="1">
    <location>
        <begin position="114"/>
        <end position="131"/>
    </location>
</feature>
<feature type="transmembrane region" description="Helical" evidence="1">
    <location>
        <begin position="143"/>
        <end position="167"/>
    </location>
</feature>
<feature type="transmembrane region" description="Helical" evidence="1">
    <location>
        <begin position="62"/>
        <end position="79"/>
    </location>
</feature>
<keyword evidence="3" id="KW-1185">Reference proteome</keyword>
<accession>A0ABN5WBL8</accession>
<gene>
    <name evidence="2" type="ORF">JMUB590_2025</name>
</gene>
<keyword evidence="1" id="KW-0812">Transmembrane</keyword>
<feature type="transmembrane region" description="Helical" evidence="1">
    <location>
        <begin position="176"/>
        <end position="194"/>
    </location>
</feature>
<proteinExistence type="predicted"/>
<keyword evidence="1" id="KW-0472">Membrane</keyword>
<organism evidence="2 3">
    <name type="scientific">Staphylococcus caprae</name>
    <dbReference type="NCBI Taxonomy" id="29380"/>
    <lineage>
        <taxon>Bacteria</taxon>
        <taxon>Bacillati</taxon>
        <taxon>Bacillota</taxon>
        <taxon>Bacilli</taxon>
        <taxon>Bacillales</taxon>
        <taxon>Staphylococcaceae</taxon>
        <taxon>Staphylococcus</taxon>
    </lineage>
</organism>
<feature type="transmembrane region" description="Helical" evidence="1">
    <location>
        <begin position="31"/>
        <end position="50"/>
    </location>
</feature>